<reference evidence="1" key="1">
    <citation type="submission" date="2023-03" db="EMBL/GenBank/DDBJ databases">
        <title>Massive genome expansion in bonnet fungi (Mycena s.s.) driven by repeated elements and novel gene families across ecological guilds.</title>
        <authorList>
            <consortium name="Lawrence Berkeley National Laboratory"/>
            <person name="Harder C.B."/>
            <person name="Miyauchi S."/>
            <person name="Viragh M."/>
            <person name="Kuo A."/>
            <person name="Thoen E."/>
            <person name="Andreopoulos B."/>
            <person name="Lu D."/>
            <person name="Skrede I."/>
            <person name="Drula E."/>
            <person name="Henrissat B."/>
            <person name="Morin E."/>
            <person name="Kohler A."/>
            <person name="Barry K."/>
            <person name="LaButti K."/>
            <person name="Morin E."/>
            <person name="Salamov A."/>
            <person name="Lipzen A."/>
            <person name="Mereny Z."/>
            <person name="Hegedus B."/>
            <person name="Baldrian P."/>
            <person name="Stursova M."/>
            <person name="Weitz H."/>
            <person name="Taylor A."/>
            <person name="Grigoriev I.V."/>
            <person name="Nagy L.G."/>
            <person name="Martin F."/>
            <person name="Kauserud H."/>
        </authorList>
    </citation>
    <scope>NUCLEOTIDE SEQUENCE</scope>
    <source>
        <strain evidence="1">CBHHK188m</strain>
    </source>
</reference>
<proteinExistence type="predicted"/>
<name>A0AAD7IM08_9AGAR</name>
<keyword evidence="2" id="KW-1185">Reference proteome</keyword>
<comment type="caution">
    <text evidence="1">The sequence shown here is derived from an EMBL/GenBank/DDBJ whole genome shotgun (WGS) entry which is preliminary data.</text>
</comment>
<evidence type="ECO:0000313" key="2">
    <source>
        <dbReference type="Proteomes" id="UP001215280"/>
    </source>
</evidence>
<evidence type="ECO:0000313" key="1">
    <source>
        <dbReference type="EMBL" id="KAJ7744499.1"/>
    </source>
</evidence>
<dbReference type="AlphaFoldDB" id="A0AAD7IM08"/>
<organism evidence="1 2">
    <name type="scientific">Mycena maculata</name>
    <dbReference type="NCBI Taxonomy" id="230809"/>
    <lineage>
        <taxon>Eukaryota</taxon>
        <taxon>Fungi</taxon>
        <taxon>Dikarya</taxon>
        <taxon>Basidiomycota</taxon>
        <taxon>Agaricomycotina</taxon>
        <taxon>Agaricomycetes</taxon>
        <taxon>Agaricomycetidae</taxon>
        <taxon>Agaricales</taxon>
        <taxon>Marasmiineae</taxon>
        <taxon>Mycenaceae</taxon>
        <taxon>Mycena</taxon>
    </lineage>
</organism>
<sequence length="64" mass="7661">MQTGYQLRQLFATILKENWPLRDPVAVWDHFKENICDDLRYKLIHKGIVNPSDHQIHLYLLDSL</sequence>
<protein>
    <submittedName>
        <fullName evidence="1">Uncharacterized protein</fullName>
    </submittedName>
</protein>
<accession>A0AAD7IM08</accession>
<feature type="non-terminal residue" evidence="1">
    <location>
        <position position="64"/>
    </location>
</feature>
<gene>
    <name evidence="1" type="ORF">DFH07DRAFT_688264</name>
</gene>
<dbReference type="EMBL" id="JARJLG010000107">
    <property type="protein sequence ID" value="KAJ7744499.1"/>
    <property type="molecule type" value="Genomic_DNA"/>
</dbReference>
<dbReference type="Proteomes" id="UP001215280">
    <property type="component" value="Unassembled WGS sequence"/>
</dbReference>